<proteinExistence type="inferred from homology"/>
<dbReference type="PANTHER" id="PTHR13009">
    <property type="entry name" value="HEAT SHOCK PROTEIN 90 HSP90 CO-CHAPERONE AHA-1"/>
    <property type="match status" value="1"/>
</dbReference>
<dbReference type="AlphaFoldDB" id="A0A2V0PC73"/>
<gene>
    <name evidence="4" type="ORF">Rsub_10326</name>
</gene>
<dbReference type="Proteomes" id="UP000247498">
    <property type="component" value="Unassembled WGS sequence"/>
</dbReference>
<evidence type="ECO:0000313" key="4">
    <source>
        <dbReference type="EMBL" id="GBF97139.1"/>
    </source>
</evidence>
<dbReference type="GO" id="GO:0006457">
    <property type="term" value="P:protein folding"/>
    <property type="evidence" value="ECO:0007669"/>
    <property type="project" value="TreeGrafter"/>
</dbReference>
<dbReference type="PANTHER" id="PTHR13009:SF22">
    <property type="entry name" value="LD43819P"/>
    <property type="match status" value="1"/>
</dbReference>
<sequence>MDAPDGGKPQQAQPATKLEEQATAKADLSYSYWAAGSAKGGGSTVDPAIAPKKLTEEEARALREQQEQQQRAASSGATSTSAWNSAGTFEERDATEWAKEALTRALGAVSGPRGARVASVDSVAGHASIWFIRGKRRAGFEFDVAITWAHGEGDGAVRGTLKLAGASPDDLDDLEPSEIAVLDRSPARAAAEAEAVAAAKAMAAPLRDALAAFYGELKQR</sequence>
<comment type="caution">
    <text evidence="4">The sequence shown here is derived from an EMBL/GenBank/DDBJ whole genome shotgun (WGS) entry which is preliminary data.</text>
</comment>
<dbReference type="GO" id="GO:0001671">
    <property type="term" value="F:ATPase activator activity"/>
    <property type="evidence" value="ECO:0007669"/>
    <property type="project" value="InterPro"/>
</dbReference>
<dbReference type="InParanoid" id="A0A2V0PC73"/>
<accession>A0A2V0PC73</accession>
<name>A0A2V0PC73_9CHLO</name>
<dbReference type="Pfam" id="PF09229">
    <property type="entry name" value="Aha1_N"/>
    <property type="match status" value="1"/>
</dbReference>
<evidence type="ECO:0000256" key="1">
    <source>
        <dbReference type="ARBA" id="ARBA00006817"/>
    </source>
</evidence>
<feature type="region of interest" description="Disordered" evidence="2">
    <location>
        <begin position="1"/>
        <end position="22"/>
    </location>
</feature>
<feature type="compositionally biased region" description="Basic and acidic residues" evidence="2">
    <location>
        <begin position="53"/>
        <end position="66"/>
    </location>
</feature>
<keyword evidence="5" id="KW-1185">Reference proteome</keyword>
<comment type="similarity">
    <text evidence="1">Belongs to the AHA1 family.</text>
</comment>
<dbReference type="SMART" id="SM01000">
    <property type="entry name" value="Aha1_N"/>
    <property type="match status" value="1"/>
</dbReference>
<dbReference type="EMBL" id="BDRX01000093">
    <property type="protein sequence ID" value="GBF97139.1"/>
    <property type="molecule type" value="Genomic_DNA"/>
</dbReference>
<feature type="region of interest" description="Disordered" evidence="2">
    <location>
        <begin position="36"/>
        <end position="92"/>
    </location>
</feature>
<dbReference type="SUPFAM" id="SSF103111">
    <property type="entry name" value="Activator of Hsp90 ATPase, Aha1"/>
    <property type="match status" value="1"/>
</dbReference>
<feature type="domain" description="Activator of Hsp90 ATPase AHSA1-like N-terminal" evidence="3">
    <location>
        <begin position="91"/>
        <end position="219"/>
    </location>
</feature>
<dbReference type="OrthoDB" id="567237at2759"/>
<dbReference type="STRING" id="307507.A0A2V0PC73"/>
<dbReference type="FunCoup" id="A0A2V0PC73">
    <property type="interactions" value="62"/>
</dbReference>
<evidence type="ECO:0000259" key="3">
    <source>
        <dbReference type="SMART" id="SM01000"/>
    </source>
</evidence>
<reference evidence="4 5" key="1">
    <citation type="journal article" date="2018" name="Sci. Rep.">
        <title>Raphidocelis subcapitata (=Pseudokirchneriella subcapitata) provides an insight into genome evolution and environmental adaptations in the Sphaeropleales.</title>
        <authorList>
            <person name="Suzuki S."/>
            <person name="Yamaguchi H."/>
            <person name="Nakajima N."/>
            <person name="Kawachi M."/>
        </authorList>
    </citation>
    <scope>NUCLEOTIDE SEQUENCE [LARGE SCALE GENOMIC DNA]</scope>
    <source>
        <strain evidence="4 5">NIES-35</strain>
    </source>
</reference>
<feature type="compositionally biased region" description="Low complexity" evidence="2">
    <location>
        <begin position="67"/>
        <end position="88"/>
    </location>
</feature>
<dbReference type="InterPro" id="IPR015310">
    <property type="entry name" value="AHSA1-like_N"/>
</dbReference>
<dbReference type="InterPro" id="IPR036338">
    <property type="entry name" value="Aha1"/>
</dbReference>
<dbReference type="GO" id="GO:0051087">
    <property type="term" value="F:protein-folding chaperone binding"/>
    <property type="evidence" value="ECO:0007669"/>
    <property type="project" value="InterPro"/>
</dbReference>
<dbReference type="GO" id="GO:0005829">
    <property type="term" value="C:cytosol"/>
    <property type="evidence" value="ECO:0007669"/>
    <property type="project" value="TreeGrafter"/>
</dbReference>
<evidence type="ECO:0000313" key="5">
    <source>
        <dbReference type="Proteomes" id="UP000247498"/>
    </source>
</evidence>
<evidence type="ECO:0000256" key="2">
    <source>
        <dbReference type="SAM" id="MobiDB-lite"/>
    </source>
</evidence>
<organism evidence="4 5">
    <name type="scientific">Raphidocelis subcapitata</name>
    <dbReference type="NCBI Taxonomy" id="307507"/>
    <lineage>
        <taxon>Eukaryota</taxon>
        <taxon>Viridiplantae</taxon>
        <taxon>Chlorophyta</taxon>
        <taxon>core chlorophytes</taxon>
        <taxon>Chlorophyceae</taxon>
        <taxon>CS clade</taxon>
        <taxon>Sphaeropleales</taxon>
        <taxon>Selenastraceae</taxon>
        <taxon>Raphidocelis</taxon>
    </lineage>
</organism>
<dbReference type="Gene3D" id="3.15.10.20">
    <property type="entry name" value="Activator of Hsp90 ATPase Aha1, N-terminal domain"/>
    <property type="match status" value="1"/>
</dbReference>
<protein>
    <recommendedName>
        <fullName evidence="3">Activator of Hsp90 ATPase AHSA1-like N-terminal domain-containing protein</fullName>
    </recommendedName>
</protein>